<dbReference type="AlphaFoldDB" id="A0A286GG56"/>
<evidence type="ECO:0000256" key="4">
    <source>
        <dbReference type="RuleBase" id="RU003345"/>
    </source>
</evidence>
<dbReference type="FunFam" id="3.40.309.10:FF:000012">
    <property type="entry name" value="Betaine aldehyde dehydrogenase"/>
    <property type="match status" value="1"/>
</dbReference>
<dbReference type="Pfam" id="PF00171">
    <property type="entry name" value="Aldedh"/>
    <property type="match status" value="1"/>
</dbReference>
<organism evidence="6 7">
    <name type="scientific">Caenispirillum bisanense</name>
    <dbReference type="NCBI Taxonomy" id="414052"/>
    <lineage>
        <taxon>Bacteria</taxon>
        <taxon>Pseudomonadati</taxon>
        <taxon>Pseudomonadota</taxon>
        <taxon>Alphaproteobacteria</taxon>
        <taxon>Rhodospirillales</taxon>
        <taxon>Novispirillaceae</taxon>
        <taxon>Caenispirillum</taxon>
    </lineage>
</organism>
<dbReference type="InterPro" id="IPR016163">
    <property type="entry name" value="Ald_DH_C"/>
</dbReference>
<dbReference type="Proteomes" id="UP000219621">
    <property type="component" value="Unassembled WGS sequence"/>
</dbReference>
<protein>
    <submittedName>
        <fullName evidence="6">Sulfoacetaldehyde dehydrogenase</fullName>
    </submittedName>
</protein>
<evidence type="ECO:0000259" key="5">
    <source>
        <dbReference type="Pfam" id="PF00171"/>
    </source>
</evidence>
<keyword evidence="2 4" id="KW-0560">Oxidoreductase</keyword>
<dbReference type="InterPro" id="IPR016162">
    <property type="entry name" value="Ald_DH_N"/>
</dbReference>
<dbReference type="InterPro" id="IPR016161">
    <property type="entry name" value="Ald_DH/histidinol_DH"/>
</dbReference>
<comment type="similarity">
    <text evidence="1 4">Belongs to the aldehyde dehydrogenase family.</text>
</comment>
<dbReference type="SUPFAM" id="SSF53720">
    <property type="entry name" value="ALDH-like"/>
    <property type="match status" value="1"/>
</dbReference>
<dbReference type="InterPro" id="IPR015590">
    <property type="entry name" value="Aldehyde_DH_dom"/>
</dbReference>
<dbReference type="EMBL" id="OCNJ01000003">
    <property type="protein sequence ID" value="SOD94216.1"/>
    <property type="molecule type" value="Genomic_DNA"/>
</dbReference>
<dbReference type="Gene3D" id="3.40.605.10">
    <property type="entry name" value="Aldehyde Dehydrogenase, Chain A, domain 1"/>
    <property type="match status" value="1"/>
</dbReference>
<dbReference type="InterPro" id="IPR016160">
    <property type="entry name" value="Ald_DH_CS_CYS"/>
</dbReference>
<proteinExistence type="inferred from homology"/>
<dbReference type="Gene3D" id="3.40.309.10">
    <property type="entry name" value="Aldehyde Dehydrogenase, Chain A, domain 2"/>
    <property type="match status" value="1"/>
</dbReference>
<evidence type="ECO:0000256" key="2">
    <source>
        <dbReference type="ARBA" id="ARBA00023002"/>
    </source>
</evidence>
<dbReference type="GO" id="GO:0016620">
    <property type="term" value="F:oxidoreductase activity, acting on the aldehyde or oxo group of donors, NAD or NADP as acceptor"/>
    <property type="evidence" value="ECO:0007669"/>
    <property type="project" value="InterPro"/>
</dbReference>
<evidence type="ECO:0000313" key="6">
    <source>
        <dbReference type="EMBL" id="SOD94216.1"/>
    </source>
</evidence>
<evidence type="ECO:0000256" key="1">
    <source>
        <dbReference type="ARBA" id="ARBA00009986"/>
    </source>
</evidence>
<dbReference type="InterPro" id="IPR029510">
    <property type="entry name" value="Ald_DH_CS_GLU"/>
</dbReference>
<name>A0A286GG56_9PROT</name>
<evidence type="ECO:0000313" key="7">
    <source>
        <dbReference type="Proteomes" id="UP000219621"/>
    </source>
</evidence>
<dbReference type="PROSITE" id="PS00687">
    <property type="entry name" value="ALDEHYDE_DEHYDR_GLU"/>
    <property type="match status" value="1"/>
</dbReference>
<accession>A0A286GG56</accession>
<feature type="active site" evidence="3">
    <location>
        <position position="263"/>
    </location>
</feature>
<reference evidence="6 7" key="1">
    <citation type="submission" date="2017-09" db="EMBL/GenBank/DDBJ databases">
        <authorList>
            <person name="Ehlers B."/>
            <person name="Leendertz F.H."/>
        </authorList>
    </citation>
    <scope>NUCLEOTIDE SEQUENCE [LARGE SCALE GENOMIC DNA]</scope>
    <source>
        <strain evidence="6 7">USBA 140</strain>
    </source>
</reference>
<dbReference type="PANTHER" id="PTHR11699">
    <property type="entry name" value="ALDEHYDE DEHYDROGENASE-RELATED"/>
    <property type="match status" value="1"/>
</dbReference>
<evidence type="ECO:0000256" key="3">
    <source>
        <dbReference type="PROSITE-ProRule" id="PRU10007"/>
    </source>
</evidence>
<dbReference type="PROSITE" id="PS00070">
    <property type="entry name" value="ALDEHYDE_DEHYDR_CYS"/>
    <property type="match status" value="1"/>
</dbReference>
<sequence>MVSKISQNTDPFSLAKELSGFHLIDGEMVRAASGKTFDVVNPATGEKVGEAAAGDAADVDRAATAAARAQKAWKAMPARERGKLVAECGRRLTERVEELGRLVALETGKALRTESRVEASVLADAFIFYGGLASELKGESVPFNPDMLTVTVREPIGVVGAIIPWNVPLMLMALKIAPAIVAGNTVVVKSAEEAPLTVLRVCQIMNEVLPPGVFNILSGFGPECGAPLVSHPAVNKITFTGSVETGKIVSKAAADKLIPVTLELGGKSPMIVFADADLERAVAGAVAGVRFTRQGQSCTASSRIYVHADIHDEFVAKLKAKADAMKMGDPLDEATDIGTIISRDQLEKVQGYIQKGIDAGGTANACSALPEDPALKKGLFIQPVIFTDISADAPPSREEIFGPVTCVFKFTDYEEVLAAANDSVFGLAATVWTNDLKTAMDATRRLEAGFVQVNQNLVVQPNLSYGGIKQSGLGKEASLEAMLEHFTHKKTIIFNMK</sequence>
<dbReference type="FunFam" id="3.40.605.10:FF:000007">
    <property type="entry name" value="NAD/NADP-dependent betaine aldehyde dehydrogenase"/>
    <property type="match status" value="1"/>
</dbReference>
<gene>
    <name evidence="6" type="ORF">SAMN05421508_103413</name>
</gene>
<feature type="domain" description="Aldehyde dehydrogenase" evidence="5">
    <location>
        <begin position="31"/>
        <end position="492"/>
    </location>
</feature>
<keyword evidence="7" id="KW-1185">Reference proteome</keyword>